<keyword evidence="2" id="KW-1185">Reference proteome</keyword>
<protein>
    <submittedName>
        <fullName evidence="1">Uncharacterized protein</fullName>
    </submittedName>
</protein>
<dbReference type="EMBL" id="JAUSSJ010000001">
    <property type="protein sequence ID" value="MDQ0019050.1"/>
    <property type="molecule type" value="Genomic_DNA"/>
</dbReference>
<evidence type="ECO:0000313" key="2">
    <source>
        <dbReference type="Proteomes" id="UP001244623"/>
    </source>
</evidence>
<reference evidence="1 2" key="1">
    <citation type="submission" date="2023-07" db="EMBL/GenBank/DDBJ databases">
        <title>Sorghum-associated microbial communities from plants grown in Nebraska, USA.</title>
        <authorList>
            <person name="Schachtman D."/>
        </authorList>
    </citation>
    <scope>NUCLEOTIDE SEQUENCE [LARGE SCALE GENOMIC DNA]</scope>
    <source>
        <strain evidence="1 2">CC49</strain>
    </source>
</reference>
<dbReference type="RefSeq" id="WP_307618099.1">
    <property type="nucleotide sequence ID" value="NZ_JAUSSJ010000001.1"/>
</dbReference>
<dbReference type="Proteomes" id="UP001244623">
    <property type="component" value="Unassembled WGS sequence"/>
</dbReference>
<name>A0ABT9T6G9_9GAMM</name>
<evidence type="ECO:0000313" key="1">
    <source>
        <dbReference type="EMBL" id="MDQ0019050.1"/>
    </source>
</evidence>
<accession>A0ABT9T6G9</accession>
<organism evidence="1 2">
    <name type="scientific">[Curtobacterium] plantarum</name>
    <dbReference type="NCBI Taxonomy" id="221276"/>
    <lineage>
        <taxon>Bacteria</taxon>
        <taxon>Pseudomonadati</taxon>
        <taxon>Pseudomonadota</taxon>
        <taxon>Gammaproteobacteria</taxon>
        <taxon>Enterobacterales</taxon>
        <taxon>Erwiniaceae</taxon>
        <taxon>Pantoea</taxon>
    </lineage>
</organism>
<proteinExistence type="predicted"/>
<sequence>MTITEPSADSARPDEAESLRLHSLAMQDAQQQINARYGGRCRIESRTTESLEARRRERATREYARQAAFYPQLPRIVMTKPDVVWNDYQTELRGRFGAVVQG</sequence>
<comment type="caution">
    <text evidence="1">The sequence shown here is derived from an EMBL/GenBank/DDBJ whole genome shotgun (WGS) entry which is preliminary data.</text>
</comment>
<gene>
    <name evidence="1" type="ORF">J2X94_001178</name>
</gene>